<dbReference type="Proteomes" id="UP000509579">
    <property type="component" value="Plasmid unnamed1"/>
</dbReference>
<protein>
    <submittedName>
        <fullName evidence="1">Uncharacterized protein</fullName>
    </submittedName>
</protein>
<organism evidence="1 2">
    <name type="scientific">Comamonas antarctica</name>
    <dbReference type="NCBI Taxonomy" id="2743470"/>
    <lineage>
        <taxon>Bacteria</taxon>
        <taxon>Pseudomonadati</taxon>
        <taxon>Pseudomonadota</taxon>
        <taxon>Betaproteobacteria</taxon>
        <taxon>Burkholderiales</taxon>
        <taxon>Comamonadaceae</taxon>
        <taxon>Comamonas</taxon>
    </lineage>
</organism>
<dbReference type="KEGG" id="aant:HUK68_19560"/>
<geneLocation type="plasmid" evidence="1 2">
    <name>unnamed1</name>
</geneLocation>
<evidence type="ECO:0000313" key="2">
    <source>
        <dbReference type="Proteomes" id="UP000509579"/>
    </source>
</evidence>
<sequence>MPALHRSGLAAAAAQGGQAVVRQWPGRPFPLVRGADAGSAPLALAPDLQTSIAEMRLAEGDAVQLMVLKVQGGCITPDELIGRYARLENADFPQPDNPDPVRYRVVHLDGVRVSFGFLGGGPGCLAHVVFNPQGR</sequence>
<evidence type="ECO:0000313" key="1">
    <source>
        <dbReference type="EMBL" id="QKV55142.1"/>
    </source>
</evidence>
<proteinExistence type="predicted"/>
<name>A0A6N1XAN1_9BURK</name>
<dbReference type="AlphaFoldDB" id="A0A6N1XAN1"/>
<dbReference type="RefSeq" id="WP_175505930.1">
    <property type="nucleotide sequence ID" value="NZ_CP054841.1"/>
</dbReference>
<dbReference type="EMBL" id="CP054841">
    <property type="protein sequence ID" value="QKV55142.1"/>
    <property type="molecule type" value="Genomic_DNA"/>
</dbReference>
<keyword evidence="2" id="KW-1185">Reference proteome</keyword>
<gene>
    <name evidence="1" type="ORF">HUK68_19560</name>
</gene>
<accession>A0A6N1XAN1</accession>
<keyword evidence="1" id="KW-0614">Plasmid</keyword>
<reference evidence="1 2" key="1">
    <citation type="submission" date="2020-06" db="EMBL/GenBank/DDBJ databases">
        <title>Acidovorax antarctica sp. nov., isolated from Corinth ice sheet soil, Antarctic Fields Peninsula.</title>
        <authorList>
            <person name="Xu Q."/>
            <person name="Peng F."/>
        </authorList>
    </citation>
    <scope>NUCLEOTIDE SEQUENCE [LARGE SCALE GENOMIC DNA]</scope>
    <source>
        <strain evidence="1 2">16-35-5</strain>
        <plasmid evidence="1 2">unnamed1</plasmid>
    </source>
</reference>